<dbReference type="PANTHER" id="PTHR47977">
    <property type="entry name" value="RAS-RELATED PROTEIN RAB"/>
    <property type="match status" value="1"/>
</dbReference>
<dbReference type="Pfam" id="PF00071">
    <property type="entry name" value="Ras"/>
    <property type="match status" value="1"/>
</dbReference>
<dbReference type="CDD" id="cd00154">
    <property type="entry name" value="Rab"/>
    <property type="match status" value="1"/>
</dbReference>
<dbReference type="EMBL" id="CAMXCT010000230">
    <property type="protein sequence ID" value="CAI3975888.1"/>
    <property type="molecule type" value="Genomic_DNA"/>
</dbReference>
<dbReference type="Gene3D" id="3.40.50.300">
    <property type="entry name" value="P-loop containing nucleotide triphosphate hydrolases"/>
    <property type="match status" value="1"/>
</dbReference>
<dbReference type="EMBL" id="CAMXCT030000230">
    <property type="protein sequence ID" value="CAL4763200.1"/>
    <property type="molecule type" value="Genomic_DNA"/>
</dbReference>
<dbReference type="InterPro" id="IPR050227">
    <property type="entry name" value="Rab"/>
</dbReference>
<dbReference type="SMART" id="SM00173">
    <property type="entry name" value="RAS"/>
    <property type="match status" value="1"/>
</dbReference>
<dbReference type="InterPro" id="IPR027417">
    <property type="entry name" value="P-loop_NTPase"/>
</dbReference>
<dbReference type="SMART" id="SM00175">
    <property type="entry name" value="RAB"/>
    <property type="match status" value="1"/>
</dbReference>
<evidence type="ECO:0000313" key="3">
    <source>
        <dbReference type="EMBL" id="CAI3975888.1"/>
    </source>
</evidence>
<keyword evidence="6" id="KW-1185">Reference proteome</keyword>
<dbReference type="SUPFAM" id="SSF52540">
    <property type="entry name" value="P-loop containing nucleoside triphosphate hydrolases"/>
    <property type="match status" value="1"/>
</dbReference>
<dbReference type="GO" id="GO:0003924">
    <property type="term" value="F:GTPase activity"/>
    <property type="evidence" value="ECO:0007669"/>
    <property type="project" value="InterPro"/>
</dbReference>
<dbReference type="InterPro" id="IPR001806">
    <property type="entry name" value="Small_GTPase"/>
</dbReference>
<evidence type="ECO:0000256" key="2">
    <source>
        <dbReference type="ARBA" id="ARBA00023134"/>
    </source>
</evidence>
<dbReference type="FunFam" id="3.40.50.300:FF:001447">
    <property type="entry name" value="Ras-related protein Rab-1B"/>
    <property type="match status" value="1"/>
</dbReference>
<dbReference type="EMBL" id="CAMXCT020000230">
    <property type="protein sequence ID" value="CAL1129263.1"/>
    <property type="molecule type" value="Genomic_DNA"/>
</dbReference>
<sequence length="289" mass="32508">MTDYHFQIHTLSGELVREVSLPGTATVRDILSHLPEARSPVDDVPRHLKRKLMYEGRLLVEGDVLQSLDFPKKVVELQMLQQSPQVEILRHGDAALFQGCKGIHLALCGPPRGGKSSIQLRCAEDRFNEGYWIPAIGIDFKKVYLMVDDVPVLILLWDEPSGKERFRLLRQAFFRKKAAVILVIDITSDDPFWQVDHLVRLIEDESIRTKVMLGNKLDLESERRISYEDARHFATERGFHYFETSAKDGTNVAEALGFAVVDVLQQPAGPAPAVAEAAVEPRGPSCTIQ</sequence>
<organism evidence="3">
    <name type="scientific">Cladocopium goreaui</name>
    <dbReference type="NCBI Taxonomy" id="2562237"/>
    <lineage>
        <taxon>Eukaryota</taxon>
        <taxon>Sar</taxon>
        <taxon>Alveolata</taxon>
        <taxon>Dinophyceae</taxon>
        <taxon>Suessiales</taxon>
        <taxon>Symbiodiniaceae</taxon>
        <taxon>Cladocopium</taxon>
    </lineage>
</organism>
<evidence type="ECO:0000256" key="1">
    <source>
        <dbReference type="ARBA" id="ARBA00022741"/>
    </source>
</evidence>
<keyword evidence="2" id="KW-0342">GTP-binding</keyword>
<dbReference type="GO" id="GO:0005525">
    <property type="term" value="F:GTP binding"/>
    <property type="evidence" value="ECO:0007669"/>
    <property type="project" value="UniProtKB-KW"/>
</dbReference>
<evidence type="ECO:0000313" key="5">
    <source>
        <dbReference type="EMBL" id="CAL4763200.1"/>
    </source>
</evidence>
<gene>
    <name evidence="3" type="ORF">C1SCF055_LOCUS4161</name>
</gene>
<accession>A0A9P1FH23</accession>
<dbReference type="PROSITE" id="PS51419">
    <property type="entry name" value="RAB"/>
    <property type="match status" value="1"/>
</dbReference>
<name>A0A9P1FH23_9DINO</name>
<comment type="caution">
    <text evidence="3">The sequence shown here is derived from an EMBL/GenBank/DDBJ whole genome shotgun (WGS) entry which is preliminary data.</text>
</comment>
<evidence type="ECO:0000313" key="6">
    <source>
        <dbReference type="Proteomes" id="UP001152797"/>
    </source>
</evidence>
<keyword evidence="1" id="KW-0547">Nucleotide-binding</keyword>
<dbReference type="PRINTS" id="PR00449">
    <property type="entry name" value="RASTRNSFRMNG"/>
</dbReference>
<dbReference type="Proteomes" id="UP001152797">
    <property type="component" value="Unassembled WGS sequence"/>
</dbReference>
<dbReference type="PROSITE" id="PS51421">
    <property type="entry name" value="RAS"/>
    <property type="match status" value="1"/>
</dbReference>
<evidence type="ECO:0000313" key="4">
    <source>
        <dbReference type="EMBL" id="CAL1129263.1"/>
    </source>
</evidence>
<reference evidence="4" key="2">
    <citation type="submission" date="2024-04" db="EMBL/GenBank/DDBJ databases">
        <authorList>
            <person name="Chen Y."/>
            <person name="Shah S."/>
            <person name="Dougan E. K."/>
            <person name="Thang M."/>
            <person name="Chan C."/>
        </authorList>
    </citation>
    <scope>NUCLEOTIDE SEQUENCE [LARGE SCALE GENOMIC DNA]</scope>
</reference>
<proteinExistence type="predicted"/>
<reference evidence="3" key="1">
    <citation type="submission" date="2022-10" db="EMBL/GenBank/DDBJ databases">
        <authorList>
            <person name="Chen Y."/>
            <person name="Dougan E. K."/>
            <person name="Chan C."/>
            <person name="Rhodes N."/>
            <person name="Thang M."/>
        </authorList>
    </citation>
    <scope>NUCLEOTIDE SEQUENCE</scope>
</reference>
<dbReference type="OrthoDB" id="435411at2759"/>
<protein>
    <submittedName>
        <fullName evidence="5">Ras-related protein Rab-27A</fullName>
    </submittedName>
</protein>
<dbReference type="AlphaFoldDB" id="A0A9P1FH23"/>